<protein>
    <submittedName>
        <fullName evidence="2">UDP-N-acetylglucosamine 2-epimerase</fullName>
    </submittedName>
</protein>
<dbReference type="InterPro" id="IPR029767">
    <property type="entry name" value="WecB-like"/>
</dbReference>
<dbReference type="RefSeq" id="WP_198063594.1">
    <property type="nucleotide sequence ID" value="NZ_CP065856.1"/>
</dbReference>
<keyword evidence="3" id="KW-1185">Reference proteome</keyword>
<dbReference type="Pfam" id="PF02350">
    <property type="entry name" value="Epimerase_2"/>
    <property type="match status" value="2"/>
</dbReference>
<organism evidence="2 3">
    <name type="scientific">Halosimplex litoreum</name>
    <dbReference type="NCBI Taxonomy" id="1198301"/>
    <lineage>
        <taxon>Archaea</taxon>
        <taxon>Methanobacteriati</taxon>
        <taxon>Methanobacteriota</taxon>
        <taxon>Stenosarchaea group</taxon>
        <taxon>Halobacteria</taxon>
        <taxon>Halobacteriales</taxon>
        <taxon>Haloarculaceae</taxon>
        <taxon>Halosimplex</taxon>
    </lineage>
</organism>
<name>A0A7U3WB39_9EURY</name>
<gene>
    <name evidence="2" type="ORF">I7X12_09615</name>
</gene>
<dbReference type="Gene3D" id="3.40.50.2000">
    <property type="entry name" value="Glycogen Phosphorylase B"/>
    <property type="match status" value="3"/>
</dbReference>
<dbReference type="PANTHER" id="PTHR43174">
    <property type="entry name" value="UDP-N-ACETYLGLUCOSAMINE 2-EPIMERASE"/>
    <property type="match status" value="1"/>
</dbReference>
<dbReference type="SUPFAM" id="SSF53756">
    <property type="entry name" value="UDP-Glycosyltransferase/glycogen phosphorylase"/>
    <property type="match status" value="1"/>
</dbReference>
<sequence length="474" mass="52866">MDADPTFYDDRLAAEMERGEFVLAVVTATKPDFYKQAPVVAAARERGLPCFVVHTGQHYDDLLGHGLEEYDLEPAIAADLGIRGDLSEKTAQTMLAVKQLADRLDEWPDTAVLPLVHGDTHAAAVFPQAWLFATNQQVAHNEAGLRAMAPDYDAARVATAPGADTDSVTGGDLDPAALVDAQWDGEWSVDRTEPFPEQYDTFVGSAAARYQFAPVELNREHLESEGYPRAVDGDERIPVVGNSVVDAIDMKADHDGESVFDVYPVLAERDDWIRVDVHRRANLLPGRFTALVEGVIALVEDGYNVNFVELTATRHALERHGYRERLQELADERDNFLFTGLWKKHAHVYEFLRSGQCLAEFTDSGSMQEELNAIDEACCLTARFNTDRPETVFEAETNLLVPPVSGEFVHEMVTYALETDAVRDRLRSGPDLYGENVGERIVDFLAERRDADVFEWSHERNGFDDLDGKSVDYL</sequence>
<evidence type="ECO:0000313" key="2">
    <source>
        <dbReference type="EMBL" id="QPV64834.1"/>
    </source>
</evidence>
<dbReference type="InterPro" id="IPR003331">
    <property type="entry name" value="UDP_GlcNAc_Epimerase_2_dom"/>
</dbReference>
<dbReference type="Proteomes" id="UP000595001">
    <property type="component" value="Chromosome"/>
</dbReference>
<evidence type="ECO:0000259" key="1">
    <source>
        <dbReference type="Pfam" id="PF02350"/>
    </source>
</evidence>
<dbReference type="GeneID" id="60588750"/>
<dbReference type="EMBL" id="CP065856">
    <property type="protein sequence ID" value="QPV64834.1"/>
    <property type="molecule type" value="Genomic_DNA"/>
</dbReference>
<dbReference type="AlphaFoldDB" id="A0A7U3WB39"/>
<reference evidence="2 3" key="1">
    <citation type="submission" date="2020-12" db="EMBL/GenBank/DDBJ databases">
        <title>Halosimplex halophilum sp. nov. and Halosimplex salinum sp. nov., two new members of the genus Halosimplex.</title>
        <authorList>
            <person name="Cui H.L."/>
        </authorList>
    </citation>
    <scope>NUCLEOTIDE SEQUENCE [LARGE SCALE GENOMIC DNA]</scope>
    <source>
        <strain evidence="2 3">YGH94</strain>
    </source>
</reference>
<feature type="domain" description="UDP-N-acetylglucosamine 2-epimerase" evidence="1">
    <location>
        <begin position="188"/>
        <end position="445"/>
    </location>
</feature>
<dbReference type="OrthoDB" id="7018at2157"/>
<evidence type="ECO:0000313" key="3">
    <source>
        <dbReference type="Proteomes" id="UP000595001"/>
    </source>
</evidence>
<proteinExistence type="predicted"/>
<dbReference type="PANTHER" id="PTHR43174:SF1">
    <property type="entry name" value="UDP-N-ACETYLGLUCOSAMINE 2-EPIMERASE"/>
    <property type="match status" value="1"/>
</dbReference>
<dbReference type="KEGG" id="hlt:I7X12_09615"/>
<feature type="domain" description="UDP-N-acetylglucosamine 2-epimerase" evidence="1">
    <location>
        <begin position="44"/>
        <end position="148"/>
    </location>
</feature>
<accession>A0A7U3WB39</accession>